<dbReference type="Proteomes" id="UP000095285">
    <property type="component" value="Unassembled WGS sequence"/>
</dbReference>
<sequence>MKPLSENVDILKCHSKGIDENLEIPISNVQSADDQETVKETNPNAMDCGSYFDLMHLWGIDRIDSKRGFQWKVIFSQFFSKFHFDKFAPDVSADEMAYTAELAERMANFVLEDDCTKK</sequence>
<accession>A0A1I7VQP4</accession>
<protein>
    <submittedName>
        <fullName evidence="2">ULP_PROTEASE domain-containing protein</fullName>
    </submittedName>
</protein>
<name>A0A1I7VQP4_LOALO</name>
<reference evidence="2" key="2">
    <citation type="submission" date="2016-11" db="UniProtKB">
        <authorList>
            <consortium name="WormBaseParasite"/>
        </authorList>
    </citation>
    <scope>IDENTIFICATION</scope>
</reference>
<proteinExistence type="predicted"/>
<reference evidence="1" key="1">
    <citation type="submission" date="2012-04" db="EMBL/GenBank/DDBJ databases">
        <title>The Genome Sequence of Loa loa.</title>
        <authorList>
            <consortium name="The Broad Institute Genome Sequencing Platform"/>
            <consortium name="Broad Institute Genome Sequencing Center for Infectious Disease"/>
            <person name="Nutman T.B."/>
            <person name="Fink D.L."/>
            <person name="Russ C."/>
            <person name="Young S."/>
            <person name="Zeng Q."/>
            <person name="Gargeya S."/>
            <person name="Alvarado L."/>
            <person name="Berlin A."/>
            <person name="Chapman S.B."/>
            <person name="Chen Z."/>
            <person name="Freedman E."/>
            <person name="Gellesch M."/>
            <person name="Goldberg J."/>
            <person name="Griggs A."/>
            <person name="Gujja S."/>
            <person name="Heilman E.R."/>
            <person name="Heiman D."/>
            <person name="Howarth C."/>
            <person name="Mehta T."/>
            <person name="Neiman D."/>
            <person name="Pearson M."/>
            <person name="Roberts A."/>
            <person name="Saif S."/>
            <person name="Shea T."/>
            <person name="Shenoy N."/>
            <person name="Sisk P."/>
            <person name="Stolte C."/>
            <person name="Sykes S."/>
            <person name="White J."/>
            <person name="Yandava C."/>
            <person name="Haas B."/>
            <person name="Henn M.R."/>
            <person name="Nusbaum C."/>
            <person name="Birren B."/>
        </authorList>
    </citation>
    <scope>NUCLEOTIDE SEQUENCE [LARGE SCALE GENOMIC DNA]</scope>
</reference>
<dbReference type="AlphaFoldDB" id="A0A1I7VQP4"/>
<organism evidence="1 2">
    <name type="scientific">Loa loa</name>
    <name type="common">Eye worm</name>
    <name type="synonym">Filaria loa</name>
    <dbReference type="NCBI Taxonomy" id="7209"/>
    <lineage>
        <taxon>Eukaryota</taxon>
        <taxon>Metazoa</taxon>
        <taxon>Ecdysozoa</taxon>
        <taxon>Nematoda</taxon>
        <taxon>Chromadorea</taxon>
        <taxon>Rhabditida</taxon>
        <taxon>Spirurina</taxon>
        <taxon>Spiruromorpha</taxon>
        <taxon>Filarioidea</taxon>
        <taxon>Onchocercidae</taxon>
        <taxon>Loa</taxon>
    </lineage>
</organism>
<dbReference type="WBParaSite" id="EN70_5167">
    <property type="protein sequence ID" value="EN70_5167"/>
    <property type="gene ID" value="EN70_5167"/>
</dbReference>
<keyword evidence="1" id="KW-1185">Reference proteome</keyword>
<evidence type="ECO:0000313" key="2">
    <source>
        <dbReference type="WBParaSite" id="EN70_5167"/>
    </source>
</evidence>
<evidence type="ECO:0000313" key="1">
    <source>
        <dbReference type="Proteomes" id="UP000095285"/>
    </source>
</evidence>